<keyword evidence="3" id="KW-1185">Reference proteome</keyword>
<dbReference type="EMBL" id="JASNWA010000007">
    <property type="protein sequence ID" value="KAK3172883.1"/>
    <property type="molecule type" value="Genomic_DNA"/>
</dbReference>
<comment type="caution">
    <text evidence="2">The sequence shown here is derived from an EMBL/GenBank/DDBJ whole genome shotgun (WGS) entry which is preliminary data.</text>
</comment>
<gene>
    <name evidence="2" type="ORF">OEA41_006208</name>
</gene>
<sequence>MDFLERMGEQIGERYIMGKANAAPQQLENLVKKQFKGGAEEPGVDGGGKATGATTIAATGEEGAEVSRSGSTEKDEEILKLKKQLAQSKLEKGAVAAAAKKGSSTGKGAKKTEELEALGSGAGIKKGLGGKKQLEAPRDMKGLKALGTGAAASAGSKGRKQLETPGRRRSSVTSRAVREELPALSGSAGKSKSGKQAEGLAALAGLEVGAGASKASKSEKGHGSETSSVGRRHSVSSTQRATASVVSSHRTERPRRSKSVKQPSEYGSEAHSIAPSGKSHKQASEHGSEAHSIAQSRKSHKQAIEYGSAPLSISPSRAPPEYKQRRGVNGYAEAEESRSLVPYDSRRSRAESEAGGELYVIEVEEDLPRRKNTNERSMGVVEISHSKGRTVYMVK</sequence>
<feature type="region of interest" description="Disordered" evidence="1">
    <location>
        <begin position="92"/>
        <end position="196"/>
    </location>
</feature>
<dbReference type="Proteomes" id="UP001276659">
    <property type="component" value="Unassembled WGS sequence"/>
</dbReference>
<feature type="region of interest" description="Disordered" evidence="1">
    <location>
        <begin position="34"/>
        <end position="78"/>
    </location>
</feature>
<organism evidence="2 3">
    <name type="scientific">Lepraria neglecta</name>
    <dbReference type="NCBI Taxonomy" id="209136"/>
    <lineage>
        <taxon>Eukaryota</taxon>
        <taxon>Fungi</taxon>
        <taxon>Dikarya</taxon>
        <taxon>Ascomycota</taxon>
        <taxon>Pezizomycotina</taxon>
        <taxon>Lecanoromycetes</taxon>
        <taxon>OSLEUM clade</taxon>
        <taxon>Lecanoromycetidae</taxon>
        <taxon>Lecanorales</taxon>
        <taxon>Lecanorineae</taxon>
        <taxon>Stereocaulaceae</taxon>
        <taxon>Lepraria</taxon>
    </lineage>
</organism>
<feature type="compositionally biased region" description="Low complexity" evidence="1">
    <location>
        <begin position="92"/>
        <end position="107"/>
    </location>
</feature>
<evidence type="ECO:0000256" key="1">
    <source>
        <dbReference type="SAM" id="MobiDB-lite"/>
    </source>
</evidence>
<protein>
    <submittedName>
        <fullName evidence="2">Uncharacterized protein</fullName>
    </submittedName>
</protein>
<evidence type="ECO:0000313" key="2">
    <source>
        <dbReference type="EMBL" id="KAK3172883.1"/>
    </source>
</evidence>
<feature type="compositionally biased region" description="Polar residues" evidence="1">
    <location>
        <begin position="224"/>
        <end position="248"/>
    </location>
</feature>
<dbReference type="AlphaFoldDB" id="A0AAD9ZB59"/>
<evidence type="ECO:0000313" key="3">
    <source>
        <dbReference type="Proteomes" id="UP001276659"/>
    </source>
</evidence>
<accession>A0AAD9ZB59</accession>
<feature type="region of interest" description="Disordered" evidence="1">
    <location>
        <begin position="210"/>
        <end position="355"/>
    </location>
</feature>
<proteinExistence type="predicted"/>
<feature type="compositionally biased region" description="Low complexity" evidence="1">
    <location>
        <begin position="143"/>
        <end position="156"/>
    </location>
</feature>
<feature type="compositionally biased region" description="Basic and acidic residues" evidence="1">
    <location>
        <begin position="132"/>
        <end position="142"/>
    </location>
</feature>
<reference evidence="2" key="1">
    <citation type="submission" date="2022-11" db="EMBL/GenBank/DDBJ databases">
        <title>Chromosomal genome sequence assembly and mating type (MAT) locus characterization of the leprose asexual lichenized fungus Lepraria neglecta (Nyl.) Erichsen.</title>
        <authorList>
            <person name="Allen J.L."/>
            <person name="Pfeffer B."/>
        </authorList>
    </citation>
    <scope>NUCLEOTIDE SEQUENCE</scope>
    <source>
        <strain evidence="2">Allen 5258</strain>
    </source>
</reference>
<feature type="compositionally biased region" description="Low complexity" evidence="1">
    <location>
        <begin position="51"/>
        <end position="61"/>
    </location>
</feature>
<name>A0AAD9ZB59_9LECA</name>